<comment type="caution">
    <text evidence="6">The sequence shown here is derived from an EMBL/GenBank/DDBJ whole genome shotgun (WGS) entry which is preliminary data.</text>
</comment>
<dbReference type="EMBL" id="MU860490">
    <property type="protein sequence ID" value="KAK4233722.1"/>
    <property type="molecule type" value="Genomic_DNA"/>
</dbReference>
<evidence type="ECO:0000313" key="7">
    <source>
        <dbReference type="Proteomes" id="UP001303760"/>
    </source>
</evidence>
<evidence type="ECO:0000313" key="6">
    <source>
        <dbReference type="EMBL" id="KAK4233722.1"/>
    </source>
</evidence>
<proteinExistence type="inferred from homology"/>
<comment type="similarity">
    <text evidence="1">Belongs to the ATP-dependent AMP-binding enzyme family.</text>
</comment>
<dbReference type="SUPFAM" id="SSF56801">
    <property type="entry name" value="Acetyl-CoA synthetase-like"/>
    <property type="match status" value="1"/>
</dbReference>
<dbReference type="CDD" id="cd04433">
    <property type="entry name" value="AFD_class_I"/>
    <property type="match status" value="1"/>
</dbReference>
<dbReference type="PANTHER" id="PTHR43201">
    <property type="entry name" value="ACYL-COA SYNTHETASE"/>
    <property type="match status" value="1"/>
</dbReference>
<dbReference type="InterPro" id="IPR000873">
    <property type="entry name" value="AMP-dep_synth/lig_dom"/>
</dbReference>
<evidence type="ECO:0000256" key="4">
    <source>
        <dbReference type="SAM" id="SignalP"/>
    </source>
</evidence>
<keyword evidence="7" id="KW-1185">Reference proteome</keyword>
<keyword evidence="2" id="KW-0436">Ligase</keyword>
<feature type="chain" id="PRO_5042830757" description="AMP-dependent synthetase/ligase domain-containing protein" evidence="4">
    <location>
        <begin position="21"/>
        <end position="757"/>
    </location>
</feature>
<protein>
    <recommendedName>
        <fullName evidence="5">AMP-dependent synthetase/ligase domain-containing protein</fullName>
    </recommendedName>
</protein>
<keyword evidence="4" id="KW-0732">Signal</keyword>
<dbReference type="AlphaFoldDB" id="A0AAN7C2S1"/>
<evidence type="ECO:0000256" key="1">
    <source>
        <dbReference type="ARBA" id="ARBA00006432"/>
    </source>
</evidence>
<feature type="signal peptide" evidence="4">
    <location>
        <begin position="1"/>
        <end position="20"/>
    </location>
</feature>
<dbReference type="Gene3D" id="3.30.300.30">
    <property type="match status" value="1"/>
</dbReference>
<dbReference type="GO" id="GO:0006631">
    <property type="term" value="P:fatty acid metabolic process"/>
    <property type="evidence" value="ECO:0007669"/>
    <property type="project" value="TreeGrafter"/>
</dbReference>
<feature type="region of interest" description="Disordered" evidence="3">
    <location>
        <begin position="134"/>
        <end position="158"/>
    </location>
</feature>
<reference evidence="6" key="2">
    <citation type="submission" date="2023-05" db="EMBL/GenBank/DDBJ databases">
        <authorList>
            <consortium name="Lawrence Berkeley National Laboratory"/>
            <person name="Steindorff A."/>
            <person name="Hensen N."/>
            <person name="Bonometti L."/>
            <person name="Westerberg I."/>
            <person name="Brannstrom I.O."/>
            <person name="Guillou S."/>
            <person name="Cros-Aarteil S."/>
            <person name="Calhoun S."/>
            <person name="Haridas S."/>
            <person name="Kuo A."/>
            <person name="Mondo S."/>
            <person name="Pangilinan J."/>
            <person name="Riley R."/>
            <person name="Labutti K."/>
            <person name="Andreopoulos B."/>
            <person name="Lipzen A."/>
            <person name="Chen C."/>
            <person name="Yanf M."/>
            <person name="Daum C."/>
            <person name="Ng V."/>
            <person name="Clum A."/>
            <person name="Ohm R."/>
            <person name="Martin F."/>
            <person name="Silar P."/>
            <person name="Natvig D."/>
            <person name="Lalanne C."/>
            <person name="Gautier V."/>
            <person name="Ament-Velasquez S.L."/>
            <person name="Kruys A."/>
            <person name="Hutchinson M.I."/>
            <person name="Powell A.J."/>
            <person name="Barry K."/>
            <person name="Miller A.N."/>
            <person name="Grigoriev I.V."/>
            <person name="Debuchy R."/>
            <person name="Gladieux P."/>
            <person name="Thoren M.H."/>
            <person name="Johannesson H."/>
        </authorList>
    </citation>
    <scope>NUCLEOTIDE SEQUENCE</scope>
    <source>
        <strain evidence="6">CBS 532.94</strain>
    </source>
</reference>
<dbReference type="InterPro" id="IPR045851">
    <property type="entry name" value="AMP-bd_C_sf"/>
</dbReference>
<accession>A0AAN7C2S1</accession>
<feature type="domain" description="AMP-dependent synthetase/ligase" evidence="5">
    <location>
        <begin position="199"/>
        <end position="599"/>
    </location>
</feature>
<dbReference type="GO" id="GO:0031956">
    <property type="term" value="F:medium-chain fatty acid-CoA ligase activity"/>
    <property type="evidence" value="ECO:0007669"/>
    <property type="project" value="TreeGrafter"/>
</dbReference>
<dbReference type="Pfam" id="PF00501">
    <property type="entry name" value="AMP-binding"/>
    <property type="match status" value="1"/>
</dbReference>
<evidence type="ECO:0000256" key="2">
    <source>
        <dbReference type="ARBA" id="ARBA00022598"/>
    </source>
</evidence>
<dbReference type="PANTHER" id="PTHR43201:SF5">
    <property type="entry name" value="MEDIUM-CHAIN ACYL-COA LIGASE ACSF2, MITOCHONDRIAL"/>
    <property type="match status" value="1"/>
</dbReference>
<sequence>MLRLLLLCVASRLLIKPISSFLHSLLFPKAAEGEGEDDRSEPLAEVDGGVWRHMSVFEHIELGLKKSPDAPAVICLFPAQDSLDEWVEHGVERLQENCRSGNGQTRQCNGNLESHMGPGLQQNGVSRTIELPQRQNGRLAQWEEEPSDDSNSGSDHHIEQDNGFLWTKRVNGVQAGQKAVVRRSVNANLDLGPPPNLILTYRQLHRAALKLAAGLLANGAQSDTTAVMLIPNGAEYAMLLWAFILLRITYVSLDTASLDISGFTGLKHTLRTVKPQLVIVPDPASGKAVDVAVSELRLAQPIRLCISSSSSAPSSSDAVPDPASATSWRSLASVAADAAKRPIDEAGLLSAARNDRPGRIHYILFTSGTSGAAPKGCPLTVAGMSHVLHSQSWLVDAESGAARLALQQAHNSRAIAPLQTLQTWRAGGAVVMTGRGLSVADVADAVCGPARPLGHGATFVVMTPPMVHELAAELAARRRRLRLENGGDTTRGLDVSSVRRIQLGGDAITKDVITKCAALFPQAQVCVNHGMTEGPGAFMWPFFDTPVASIPFFGELCPVGVAAPGSVVRIWDADRKRVAEKGQLGELHISKGSIIRHYLGGRSDESFYEDGKGRWFNTGDMAVLSQDGMVFVLGRRKDMIKRAGTGIMPAAIESSIEAFTGAQTIVVSVPHDVLGAEPFAVLSAYNGKTADQIKERVRAVLGKHYMLGGLVSLEQLGLAAFPLNPTHKVVKSEVQTAVVNYLQRASLEKTRSRERVD</sequence>
<reference evidence="6" key="1">
    <citation type="journal article" date="2023" name="Mol. Phylogenet. Evol.">
        <title>Genome-scale phylogeny and comparative genomics of the fungal order Sordariales.</title>
        <authorList>
            <person name="Hensen N."/>
            <person name="Bonometti L."/>
            <person name="Westerberg I."/>
            <person name="Brannstrom I.O."/>
            <person name="Guillou S."/>
            <person name="Cros-Aarteil S."/>
            <person name="Calhoun S."/>
            <person name="Haridas S."/>
            <person name="Kuo A."/>
            <person name="Mondo S."/>
            <person name="Pangilinan J."/>
            <person name="Riley R."/>
            <person name="LaButti K."/>
            <person name="Andreopoulos B."/>
            <person name="Lipzen A."/>
            <person name="Chen C."/>
            <person name="Yan M."/>
            <person name="Daum C."/>
            <person name="Ng V."/>
            <person name="Clum A."/>
            <person name="Steindorff A."/>
            <person name="Ohm R.A."/>
            <person name="Martin F."/>
            <person name="Silar P."/>
            <person name="Natvig D.O."/>
            <person name="Lalanne C."/>
            <person name="Gautier V."/>
            <person name="Ament-Velasquez S.L."/>
            <person name="Kruys A."/>
            <person name="Hutchinson M.I."/>
            <person name="Powell A.J."/>
            <person name="Barry K."/>
            <person name="Miller A.N."/>
            <person name="Grigoriev I.V."/>
            <person name="Debuchy R."/>
            <person name="Gladieux P."/>
            <person name="Hiltunen Thoren M."/>
            <person name="Johannesson H."/>
        </authorList>
    </citation>
    <scope>NUCLEOTIDE SEQUENCE</scope>
    <source>
        <strain evidence="6">CBS 532.94</strain>
    </source>
</reference>
<name>A0AAN7C2S1_9PEZI</name>
<evidence type="ECO:0000256" key="3">
    <source>
        <dbReference type="SAM" id="MobiDB-lite"/>
    </source>
</evidence>
<evidence type="ECO:0000259" key="5">
    <source>
        <dbReference type="Pfam" id="PF00501"/>
    </source>
</evidence>
<dbReference type="Proteomes" id="UP001303760">
    <property type="component" value="Unassembled WGS sequence"/>
</dbReference>
<organism evidence="6 7">
    <name type="scientific">Achaetomium macrosporum</name>
    <dbReference type="NCBI Taxonomy" id="79813"/>
    <lineage>
        <taxon>Eukaryota</taxon>
        <taxon>Fungi</taxon>
        <taxon>Dikarya</taxon>
        <taxon>Ascomycota</taxon>
        <taxon>Pezizomycotina</taxon>
        <taxon>Sordariomycetes</taxon>
        <taxon>Sordariomycetidae</taxon>
        <taxon>Sordariales</taxon>
        <taxon>Chaetomiaceae</taxon>
        <taxon>Achaetomium</taxon>
    </lineage>
</organism>
<gene>
    <name evidence="6" type="ORF">C8A03DRAFT_19245</name>
</gene>
<dbReference type="Gene3D" id="3.40.50.12780">
    <property type="entry name" value="N-terminal domain of ligase-like"/>
    <property type="match status" value="1"/>
</dbReference>
<dbReference type="InterPro" id="IPR042099">
    <property type="entry name" value="ANL_N_sf"/>
</dbReference>